<evidence type="ECO:0000313" key="16">
    <source>
        <dbReference type="Proteomes" id="UP000444721"/>
    </source>
</evidence>
<evidence type="ECO:0000256" key="6">
    <source>
        <dbReference type="ARBA" id="ARBA00022833"/>
    </source>
</evidence>
<proteinExistence type="inferred from homology"/>
<dbReference type="SMART" id="SM00438">
    <property type="entry name" value="ZnF_NFX"/>
    <property type="match status" value="4"/>
</dbReference>
<gene>
    <name evidence="15" type="ORF">FDP41_003193</name>
</gene>
<feature type="compositionally biased region" description="Low complexity" evidence="11">
    <location>
        <begin position="121"/>
        <end position="146"/>
    </location>
</feature>
<evidence type="ECO:0000256" key="3">
    <source>
        <dbReference type="ARBA" id="ARBA00022723"/>
    </source>
</evidence>
<dbReference type="InterPro" id="IPR019787">
    <property type="entry name" value="Znf_PHD-finger"/>
</dbReference>
<sequence length="1055" mass="120005">MSTQNNPSSSSFSSTTTTTTLRPDSKPFQPSSSSQKYTNSSEFTPHSAEQSQPPPSDHDNNKKKNESSQRPSRHSTRGGAAPMLYVKKEQTSIPTCTSSDDNTGALTRANDVNGGGGHDNISQQQQPIQPIQPKSSRNNSRRSQQSLPQALDSNNTNTNTNTNNTTPTSQQSSLHDKTSSPVSNSQRTHKSRKSFKKNSQTTTTTCTVATTTDSKITSSSTGINEVQSQQQYVEKHHHSDSNLPKQPKQHKRKGQKSLDHRLPSQASFSSSQQQELPPQQQRRKKFQNHPSSQKNQQPTMEEEEMFWSRSYDREQLKKRNFADKSLHAFSSLPSSSSIQRFNRSFKKLKSQTLSEEQVSALSLHDRLIYELIKQIYPCLICSDSIARQHATWYCQDCFRVFHLNCVQRWVKEKIEDEDRTYWKCPACQASLISAIPTDYKCFCGKMTNPKSTNLEIIPHSCGDVCGKIHKHCLHPCTELCHPGPCNDCELKRDLTCYCGKEFYHDVKCNDPKYVNGISCENVCGKLLKCQKHYCPNVCHEGECEPCKNLITAQCYCGKTLVQDAPCHVYSHLNADISHRHFNRFDCIEFVLNESNESNEFNPSKQQQQQQHHSTHDEQQNPEPLEHQSSPTTTTIIYRTFSCKQPCKKQLPCGQHECDRPCHYGRCIGHKRSEWNVKPTTTTSSSEDDEEDIDDYIKRMGCYQQCRKTLKCGHLCTLKCHPSRSECMKCNNFVDWYCKCGRIYEKRPCTGLPLQQEEVFLECNDECRKLQRIKQLADAFQVDYEKFELPQYSQELIDFGTKYLHIIKNWEFEFDTLLVSDVKSACKQFAPMKRDRRALLHELSEHYKFTSVSVDAEPYRSVIVTRTQQSKRPSIVLSDVISDPDKLRKLKEKIKEQEELAKREEMKRSAKKKQAAEWMQNSNEEEREEEEKTTTSTLTRPAVTLEKWNASPVEGGGDGSENDSSFDPYSFTSIQAAMSGRRRLKNNNNRGIVGSNGVATIESGGGTSSSSSLLESNSFSALLEHQDEGASVGSSNTEVVWKEDEDDSNVKVVDLE</sequence>
<feature type="region of interest" description="Disordered" evidence="11">
    <location>
        <begin position="1"/>
        <end position="305"/>
    </location>
</feature>
<evidence type="ECO:0000256" key="1">
    <source>
        <dbReference type="ARBA" id="ARBA00004123"/>
    </source>
</evidence>
<dbReference type="GO" id="GO:0008270">
    <property type="term" value="F:zinc ion binding"/>
    <property type="evidence" value="ECO:0007669"/>
    <property type="project" value="UniProtKB-KW"/>
</dbReference>
<feature type="compositionally biased region" description="Low complexity" evidence="11">
    <location>
        <begin position="264"/>
        <end position="280"/>
    </location>
</feature>
<feature type="compositionally biased region" description="Low complexity" evidence="11">
    <location>
        <begin position="8"/>
        <end position="36"/>
    </location>
</feature>
<dbReference type="PROSITE" id="PS51061">
    <property type="entry name" value="R3H"/>
    <property type="match status" value="1"/>
</dbReference>
<dbReference type="GeneID" id="68110411"/>
<keyword evidence="16" id="KW-1185">Reference proteome</keyword>
<evidence type="ECO:0008006" key="17">
    <source>
        <dbReference type="Google" id="ProtNLM"/>
    </source>
</evidence>
<evidence type="ECO:0000256" key="9">
    <source>
        <dbReference type="ARBA" id="ARBA00023242"/>
    </source>
</evidence>
<dbReference type="CDD" id="cd06008">
    <property type="entry name" value="NF-X1-zinc-finger"/>
    <property type="match status" value="4"/>
</dbReference>
<dbReference type="VEuPathDB" id="AmoebaDB:FDP41_003193"/>
<feature type="compositionally biased region" description="Basic residues" evidence="11">
    <location>
        <begin position="187"/>
        <end position="196"/>
    </location>
</feature>
<keyword evidence="6" id="KW-0862">Zinc</keyword>
<feature type="domain" description="R3H" evidence="14">
    <location>
        <begin position="803"/>
        <end position="867"/>
    </location>
</feature>
<dbReference type="VEuPathDB" id="AmoebaDB:NF0115790"/>
<evidence type="ECO:0000259" key="14">
    <source>
        <dbReference type="PROSITE" id="PS51061"/>
    </source>
</evidence>
<evidence type="ECO:0000256" key="8">
    <source>
        <dbReference type="ARBA" id="ARBA00023163"/>
    </source>
</evidence>
<dbReference type="OrthoDB" id="6512771at2759"/>
<feature type="compositionally biased region" description="Polar residues" evidence="11">
    <location>
        <begin position="91"/>
        <end position="105"/>
    </location>
</feature>
<evidence type="ECO:0000256" key="4">
    <source>
        <dbReference type="ARBA" id="ARBA00022737"/>
    </source>
</evidence>
<dbReference type="EMBL" id="VFQX01000033">
    <property type="protein sequence ID" value="KAF0977871.1"/>
    <property type="molecule type" value="Genomic_DNA"/>
</dbReference>
<dbReference type="InterPro" id="IPR000967">
    <property type="entry name" value="Znf_NFX1"/>
</dbReference>
<keyword evidence="3" id="KW-0479">Metal-binding</keyword>
<dbReference type="InterPro" id="IPR036867">
    <property type="entry name" value="R3H_dom_sf"/>
</dbReference>
<comment type="caution">
    <text evidence="15">The sequence shown here is derived from an EMBL/GenBank/DDBJ whole genome shotgun (WGS) entry which is preliminary data.</text>
</comment>
<dbReference type="PANTHER" id="PTHR12360">
    <property type="entry name" value="NUCLEAR TRANSCRIPTION FACTOR, X-BOX BINDING 1 NFX1"/>
    <property type="match status" value="1"/>
</dbReference>
<feature type="region of interest" description="Disordered" evidence="11">
    <location>
        <begin position="898"/>
        <end position="967"/>
    </location>
</feature>
<keyword evidence="9" id="KW-0539">Nucleus</keyword>
<dbReference type="RefSeq" id="XP_044562584.1">
    <property type="nucleotide sequence ID" value="XM_044706470.1"/>
</dbReference>
<dbReference type="InterPro" id="IPR001374">
    <property type="entry name" value="R3H_dom"/>
</dbReference>
<evidence type="ECO:0000256" key="10">
    <source>
        <dbReference type="PROSITE-ProRule" id="PRU00175"/>
    </source>
</evidence>
<evidence type="ECO:0000259" key="12">
    <source>
        <dbReference type="PROSITE" id="PS50016"/>
    </source>
</evidence>
<keyword evidence="5 10" id="KW-0863">Zinc-finger</keyword>
<dbReference type="GO" id="GO:0000981">
    <property type="term" value="F:DNA-binding transcription factor activity, RNA polymerase II-specific"/>
    <property type="evidence" value="ECO:0007669"/>
    <property type="project" value="TreeGrafter"/>
</dbReference>
<dbReference type="PROSITE" id="PS50016">
    <property type="entry name" value="ZF_PHD_2"/>
    <property type="match status" value="1"/>
</dbReference>
<dbReference type="GO" id="GO:0000977">
    <property type="term" value="F:RNA polymerase II transcription regulatory region sequence-specific DNA binding"/>
    <property type="evidence" value="ECO:0007669"/>
    <property type="project" value="TreeGrafter"/>
</dbReference>
<feature type="region of interest" description="Disordered" evidence="11">
    <location>
        <begin position="597"/>
        <end position="629"/>
    </location>
</feature>
<evidence type="ECO:0000256" key="2">
    <source>
        <dbReference type="ARBA" id="ARBA00007269"/>
    </source>
</evidence>
<feature type="compositionally biased region" description="Basic and acidic residues" evidence="11">
    <location>
        <begin position="56"/>
        <end position="67"/>
    </location>
</feature>
<evidence type="ECO:0000256" key="5">
    <source>
        <dbReference type="ARBA" id="ARBA00022771"/>
    </source>
</evidence>
<evidence type="ECO:0000256" key="11">
    <source>
        <dbReference type="SAM" id="MobiDB-lite"/>
    </source>
</evidence>
<keyword evidence="4" id="KW-0677">Repeat</keyword>
<feature type="compositionally biased region" description="Low complexity" evidence="11">
    <location>
        <begin position="1007"/>
        <end position="1022"/>
    </location>
</feature>
<dbReference type="Proteomes" id="UP000444721">
    <property type="component" value="Unassembled WGS sequence"/>
</dbReference>
<dbReference type="PROSITE" id="PS50089">
    <property type="entry name" value="ZF_RING_2"/>
    <property type="match status" value="1"/>
</dbReference>
<evidence type="ECO:0000313" key="15">
    <source>
        <dbReference type="EMBL" id="KAF0977871.1"/>
    </source>
</evidence>
<feature type="compositionally biased region" description="Basic and acidic residues" evidence="11">
    <location>
        <begin position="898"/>
        <end position="907"/>
    </location>
</feature>
<dbReference type="AlphaFoldDB" id="A0A6A5BU19"/>
<feature type="compositionally biased region" description="Polar residues" evidence="11">
    <location>
        <begin position="288"/>
        <end position="299"/>
    </location>
</feature>
<evidence type="ECO:0000256" key="7">
    <source>
        <dbReference type="ARBA" id="ARBA00023015"/>
    </source>
</evidence>
<dbReference type="Gene3D" id="3.30.1370.50">
    <property type="entry name" value="R3H-like domain"/>
    <property type="match status" value="1"/>
</dbReference>
<feature type="domain" description="RING-type" evidence="13">
    <location>
        <begin position="378"/>
        <end position="428"/>
    </location>
</feature>
<feature type="region of interest" description="Disordered" evidence="11">
    <location>
        <begin position="980"/>
        <end position="1055"/>
    </location>
</feature>
<organism evidence="15 16">
    <name type="scientific">Naegleria fowleri</name>
    <name type="common">Brain eating amoeba</name>
    <dbReference type="NCBI Taxonomy" id="5763"/>
    <lineage>
        <taxon>Eukaryota</taxon>
        <taxon>Discoba</taxon>
        <taxon>Heterolobosea</taxon>
        <taxon>Tetramitia</taxon>
        <taxon>Eutetramitia</taxon>
        <taxon>Vahlkampfiidae</taxon>
        <taxon>Naegleria</taxon>
    </lineage>
</organism>
<dbReference type="SUPFAM" id="SSF57903">
    <property type="entry name" value="FYVE/PHD zinc finger"/>
    <property type="match status" value="1"/>
</dbReference>
<feature type="compositionally biased region" description="Low complexity" evidence="11">
    <location>
        <begin position="597"/>
        <end position="611"/>
    </location>
</feature>
<feature type="compositionally biased region" description="Polar residues" evidence="11">
    <location>
        <begin position="222"/>
        <end position="232"/>
    </location>
</feature>
<feature type="compositionally biased region" description="Low complexity" evidence="11">
    <location>
        <begin position="154"/>
        <end position="168"/>
    </location>
</feature>
<keyword evidence="7" id="KW-0805">Transcription regulation</keyword>
<feature type="compositionally biased region" description="Polar residues" evidence="11">
    <location>
        <begin position="169"/>
        <end position="186"/>
    </location>
</feature>
<dbReference type="InterPro" id="IPR001841">
    <property type="entry name" value="Znf_RING"/>
</dbReference>
<feature type="domain" description="PHD-type" evidence="12">
    <location>
        <begin position="375"/>
        <end position="430"/>
    </location>
</feature>
<protein>
    <recommendedName>
        <fullName evidence="17">R3H domain-containing protein</fullName>
    </recommendedName>
</protein>
<comment type="subcellular location">
    <subcellularLocation>
        <location evidence="1">Nucleus</location>
    </subcellularLocation>
</comment>
<dbReference type="InterPro" id="IPR011011">
    <property type="entry name" value="Znf_FYVE_PHD"/>
</dbReference>
<dbReference type="InterPro" id="IPR034078">
    <property type="entry name" value="NFX1_fam"/>
</dbReference>
<feature type="compositionally biased region" description="Polar residues" evidence="11">
    <location>
        <begin position="37"/>
        <end position="51"/>
    </location>
</feature>
<name>A0A6A5BU19_NAEFO</name>
<evidence type="ECO:0000259" key="13">
    <source>
        <dbReference type="PROSITE" id="PS50089"/>
    </source>
</evidence>
<feature type="compositionally biased region" description="Low complexity" evidence="11">
    <location>
        <begin position="201"/>
        <end position="221"/>
    </location>
</feature>
<dbReference type="VEuPathDB" id="AmoebaDB:NfTy_059560"/>
<reference evidence="15 16" key="1">
    <citation type="journal article" date="2019" name="Sci. Rep.">
        <title>Nanopore sequencing improves the draft genome of the human pathogenic amoeba Naegleria fowleri.</title>
        <authorList>
            <person name="Liechti N."/>
            <person name="Schurch N."/>
            <person name="Bruggmann R."/>
            <person name="Wittwer M."/>
        </authorList>
    </citation>
    <scope>NUCLEOTIDE SEQUENCE [LARGE SCALE GENOMIC DNA]</scope>
    <source>
        <strain evidence="15 16">ATCC 30894</strain>
    </source>
</reference>
<accession>A0A6A5BU19</accession>
<dbReference type="GO" id="GO:0005634">
    <property type="term" value="C:nucleus"/>
    <property type="evidence" value="ECO:0007669"/>
    <property type="project" value="UniProtKB-SubCell"/>
</dbReference>
<comment type="similarity">
    <text evidence="2">Belongs to the NFX1 family.</text>
</comment>
<dbReference type="PANTHER" id="PTHR12360:SF12">
    <property type="entry name" value="TRANSCRIPTIONAL REPRESSOR NF-X1"/>
    <property type="match status" value="1"/>
</dbReference>
<keyword evidence="8" id="KW-0804">Transcription</keyword>
<dbReference type="SUPFAM" id="SSF82708">
    <property type="entry name" value="R3H domain"/>
    <property type="match status" value="1"/>
</dbReference>
<dbReference type="Pfam" id="PF01424">
    <property type="entry name" value="R3H"/>
    <property type="match status" value="1"/>
</dbReference>